<organism evidence="1 2">
    <name type="scientific">Salirhabdus euzebyi</name>
    <dbReference type="NCBI Taxonomy" id="394506"/>
    <lineage>
        <taxon>Bacteria</taxon>
        <taxon>Bacillati</taxon>
        <taxon>Bacillota</taxon>
        <taxon>Bacilli</taxon>
        <taxon>Bacillales</taxon>
        <taxon>Bacillaceae</taxon>
        <taxon>Salirhabdus</taxon>
    </lineage>
</organism>
<dbReference type="RefSeq" id="WP_174496284.1">
    <property type="nucleotide sequence ID" value="NZ_CADDWK010000007.1"/>
</dbReference>
<evidence type="ECO:0000313" key="1">
    <source>
        <dbReference type="EMBL" id="MBB6451658.1"/>
    </source>
</evidence>
<sequence length="194" mass="22271">MTNNFFQKIITNTEIVNTLSEYYDFEIVDHTTNTNDYFFKADQEINVIAKDASGGVFALIHSGYSDIFPVVYISSEGQAGKVGRSLEEFLTIMMVCPYWRDLLKFSDEGQLSEMIKAQPFLIEDTLEDFPEIMSVKEYVLSILSLNEVNNPVELLHKSMVSEPHVSIYSLEDEKFESLFNSFVVTDNPLWKSKM</sequence>
<evidence type="ECO:0000313" key="2">
    <source>
        <dbReference type="Proteomes" id="UP000581688"/>
    </source>
</evidence>
<reference evidence="1 2" key="1">
    <citation type="submission" date="2020-08" db="EMBL/GenBank/DDBJ databases">
        <title>Genomic Encyclopedia of Type Strains, Phase IV (KMG-IV): sequencing the most valuable type-strain genomes for metagenomic binning, comparative biology and taxonomic classification.</title>
        <authorList>
            <person name="Goeker M."/>
        </authorList>
    </citation>
    <scope>NUCLEOTIDE SEQUENCE [LARGE SCALE GENOMIC DNA]</scope>
    <source>
        <strain evidence="1 2">DSM 19612</strain>
    </source>
</reference>
<comment type="caution">
    <text evidence="1">The sequence shown here is derived from an EMBL/GenBank/DDBJ whole genome shotgun (WGS) entry which is preliminary data.</text>
</comment>
<name>A0A841Q2V8_9BACI</name>
<proteinExistence type="predicted"/>
<keyword evidence="2" id="KW-1185">Reference proteome</keyword>
<protein>
    <submittedName>
        <fullName evidence="1">Uncharacterized protein</fullName>
    </submittedName>
</protein>
<gene>
    <name evidence="1" type="ORF">HNQ94_000079</name>
</gene>
<dbReference type="AlphaFoldDB" id="A0A841Q2V8"/>
<dbReference type="Proteomes" id="UP000581688">
    <property type="component" value="Unassembled WGS sequence"/>
</dbReference>
<accession>A0A841Q2V8</accession>
<dbReference type="EMBL" id="JACHGH010000001">
    <property type="protein sequence ID" value="MBB6451658.1"/>
    <property type="molecule type" value="Genomic_DNA"/>
</dbReference>